<gene>
    <name evidence="2" type="ORF">HPP92_009621</name>
</gene>
<feature type="compositionally biased region" description="Basic and acidic residues" evidence="1">
    <location>
        <begin position="1"/>
        <end position="14"/>
    </location>
</feature>
<evidence type="ECO:0000256" key="1">
    <source>
        <dbReference type="SAM" id="MobiDB-lite"/>
    </source>
</evidence>
<dbReference type="AlphaFoldDB" id="A0A835V4X2"/>
<dbReference type="OrthoDB" id="652091at2759"/>
<keyword evidence="3" id="KW-1185">Reference proteome</keyword>
<sequence>MAGKLKELLPRGDSSEEVYGQPVPARKHRHGFSDETADGSRRQVAHGGGSL</sequence>
<feature type="region of interest" description="Disordered" evidence="1">
    <location>
        <begin position="1"/>
        <end position="51"/>
    </location>
</feature>
<dbReference type="Proteomes" id="UP000636800">
    <property type="component" value="Unassembled WGS sequence"/>
</dbReference>
<accession>A0A835V4X2</accession>
<reference evidence="2 3" key="1">
    <citation type="journal article" date="2020" name="Nat. Food">
        <title>A phased Vanilla planifolia genome enables genetic improvement of flavour and production.</title>
        <authorList>
            <person name="Hasing T."/>
            <person name="Tang H."/>
            <person name="Brym M."/>
            <person name="Khazi F."/>
            <person name="Huang T."/>
            <person name="Chambers A.H."/>
        </authorList>
    </citation>
    <scope>NUCLEOTIDE SEQUENCE [LARGE SCALE GENOMIC DNA]</scope>
    <source>
        <tissue evidence="2">Leaf</tissue>
    </source>
</reference>
<name>A0A835V4X2_VANPL</name>
<comment type="caution">
    <text evidence="2">The sequence shown here is derived from an EMBL/GenBank/DDBJ whole genome shotgun (WGS) entry which is preliminary data.</text>
</comment>
<evidence type="ECO:0000313" key="2">
    <source>
        <dbReference type="EMBL" id="KAG0485542.1"/>
    </source>
</evidence>
<proteinExistence type="predicted"/>
<protein>
    <submittedName>
        <fullName evidence="2">Uncharacterized protein</fullName>
    </submittedName>
</protein>
<organism evidence="2 3">
    <name type="scientific">Vanilla planifolia</name>
    <name type="common">Vanilla</name>
    <dbReference type="NCBI Taxonomy" id="51239"/>
    <lineage>
        <taxon>Eukaryota</taxon>
        <taxon>Viridiplantae</taxon>
        <taxon>Streptophyta</taxon>
        <taxon>Embryophyta</taxon>
        <taxon>Tracheophyta</taxon>
        <taxon>Spermatophyta</taxon>
        <taxon>Magnoliopsida</taxon>
        <taxon>Liliopsida</taxon>
        <taxon>Asparagales</taxon>
        <taxon>Orchidaceae</taxon>
        <taxon>Vanilloideae</taxon>
        <taxon>Vanilleae</taxon>
        <taxon>Vanilla</taxon>
    </lineage>
</organism>
<evidence type="ECO:0000313" key="3">
    <source>
        <dbReference type="Proteomes" id="UP000636800"/>
    </source>
</evidence>
<dbReference type="EMBL" id="JADCNL010000004">
    <property type="protein sequence ID" value="KAG0485542.1"/>
    <property type="molecule type" value="Genomic_DNA"/>
</dbReference>